<comment type="caution">
    <text evidence="1">The sequence shown here is derived from an EMBL/GenBank/DDBJ whole genome shotgun (WGS) entry which is preliminary data.</text>
</comment>
<dbReference type="Proteomes" id="UP001341840">
    <property type="component" value="Unassembled WGS sequence"/>
</dbReference>
<dbReference type="EMBL" id="JASCZI010060567">
    <property type="protein sequence ID" value="MED6134007.1"/>
    <property type="molecule type" value="Genomic_DNA"/>
</dbReference>
<proteinExistence type="predicted"/>
<evidence type="ECO:0000313" key="1">
    <source>
        <dbReference type="EMBL" id="MED6134007.1"/>
    </source>
</evidence>
<gene>
    <name evidence="1" type="ORF">PIB30_033531</name>
</gene>
<sequence length="110" mass="12560">MADATRMNHFEELTLSNKQEVSTLSRGSVEANERIAEMQLTMSTMNYSLQAIEKLLRDNLKMKNRVDHFRGGPFNEPGAVGWTTEPHWPQKLKIADLPMFDGEGAGYWVF</sequence>
<organism evidence="1 2">
    <name type="scientific">Stylosanthes scabra</name>
    <dbReference type="NCBI Taxonomy" id="79078"/>
    <lineage>
        <taxon>Eukaryota</taxon>
        <taxon>Viridiplantae</taxon>
        <taxon>Streptophyta</taxon>
        <taxon>Embryophyta</taxon>
        <taxon>Tracheophyta</taxon>
        <taxon>Spermatophyta</taxon>
        <taxon>Magnoliopsida</taxon>
        <taxon>eudicotyledons</taxon>
        <taxon>Gunneridae</taxon>
        <taxon>Pentapetalae</taxon>
        <taxon>rosids</taxon>
        <taxon>fabids</taxon>
        <taxon>Fabales</taxon>
        <taxon>Fabaceae</taxon>
        <taxon>Papilionoideae</taxon>
        <taxon>50 kb inversion clade</taxon>
        <taxon>dalbergioids sensu lato</taxon>
        <taxon>Dalbergieae</taxon>
        <taxon>Pterocarpus clade</taxon>
        <taxon>Stylosanthes</taxon>
    </lineage>
</organism>
<protein>
    <submittedName>
        <fullName evidence="1">Uncharacterized protein</fullName>
    </submittedName>
</protein>
<name>A0ABU6SCG4_9FABA</name>
<keyword evidence="2" id="KW-1185">Reference proteome</keyword>
<evidence type="ECO:0000313" key="2">
    <source>
        <dbReference type="Proteomes" id="UP001341840"/>
    </source>
</evidence>
<accession>A0ABU6SCG4</accession>
<reference evidence="1 2" key="1">
    <citation type="journal article" date="2023" name="Plants (Basel)">
        <title>Bridging the Gap: Combining Genomics and Transcriptomics Approaches to Understand Stylosanthes scabra, an Orphan Legume from the Brazilian Caatinga.</title>
        <authorList>
            <person name="Ferreira-Neto J.R.C."/>
            <person name="da Silva M.D."/>
            <person name="Binneck E."/>
            <person name="de Melo N.F."/>
            <person name="da Silva R.H."/>
            <person name="de Melo A.L.T.M."/>
            <person name="Pandolfi V."/>
            <person name="Bustamante F.O."/>
            <person name="Brasileiro-Vidal A.C."/>
            <person name="Benko-Iseppon A.M."/>
        </authorList>
    </citation>
    <scope>NUCLEOTIDE SEQUENCE [LARGE SCALE GENOMIC DNA]</scope>
    <source>
        <tissue evidence="1">Leaves</tissue>
    </source>
</reference>